<keyword evidence="1" id="KW-0067">ATP-binding</keyword>
<dbReference type="VEuPathDB" id="FungiDB:H257_18400"/>
<dbReference type="GO" id="GO:0051231">
    <property type="term" value="P:spindle elongation"/>
    <property type="evidence" value="ECO:0007669"/>
    <property type="project" value="TreeGrafter"/>
</dbReference>
<dbReference type="PANTHER" id="PTHR47969">
    <property type="entry name" value="CHROMOSOME-ASSOCIATED KINESIN KIF4A-RELATED"/>
    <property type="match status" value="1"/>
</dbReference>
<dbReference type="InterPro" id="IPR027640">
    <property type="entry name" value="Kinesin-like_fam"/>
</dbReference>
<dbReference type="GO" id="GO:0003777">
    <property type="term" value="F:microtubule motor activity"/>
    <property type="evidence" value="ECO:0007669"/>
    <property type="project" value="InterPro"/>
</dbReference>
<dbReference type="GO" id="GO:0008017">
    <property type="term" value="F:microtubule binding"/>
    <property type="evidence" value="ECO:0007669"/>
    <property type="project" value="InterPro"/>
</dbReference>
<dbReference type="GO" id="GO:0005875">
    <property type="term" value="C:microtubule associated complex"/>
    <property type="evidence" value="ECO:0007669"/>
    <property type="project" value="TreeGrafter"/>
</dbReference>
<dbReference type="SMART" id="SM00129">
    <property type="entry name" value="KISc"/>
    <property type="match status" value="1"/>
</dbReference>
<feature type="domain" description="Kinesin motor" evidence="2">
    <location>
        <begin position="328"/>
        <end position="632"/>
    </location>
</feature>
<feature type="binding site" evidence="1">
    <location>
        <begin position="415"/>
        <end position="422"/>
    </location>
    <ligand>
        <name>ATP</name>
        <dbReference type="ChEBI" id="CHEBI:30616"/>
    </ligand>
</feature>
<proteinExistence type="inferred from homology"/>
<reference evidence="3 4" key="1">
    <citation type="submission" date="2018-08" db="EMBL/GenBank/DDBJ databases">
        <title>Aphanomyces genome sequencing and annotation.</title>
        <authorList>
            <person name="Minardi D."/>
            <person name="Oidtmann B."/>
            <person name="Van Der Giezen M."/>
            <person name="Studholme D.J."/>
        </authorList>
    </citation>
    <scope>NUCLEOTIDE SEQUENCE [LARGE SCALE GENOMIC DNA]</scope>
    <source>
        <strain evidence="3 4">Yx</strain>
    </source>
</reference>
<gene>
    <name evidence="3" type="ORF">DYB25_009008</name>
</gene>
<protein>
    <recommendedName>
        <fullName evidence="2">Kinesin motor domain-containing protein</fullName>
    </recommendedName>
</protein>
<evidence type="ECO:0000313" key="4">
    <source>
        <dbReference type="Proteomes" id="UP000266239"/>
    </source>
</evidence>
<dbReference type="GO" id="GO:0003676">
    <property type="term" value="F:nucleic acid binding"/>
    <property type="evidence" value="ECO:0007669"/>
    <property type="project" value="InterPro"/>
</dbReference>
<comment type="similarity">
    <text evidence="1">Belongs to the TRAFAC class myosin-kinesin ATPase superfamily. Kinesin family.</text>
</comment>
<organism evidence="3 4">
    <name type="scientific">Aphanomyces astaci</name>
    <name type="common">Crayfish plague agent</name>
    <dbReference type="NCBI Taxonomy" id="112090"/>
    <lineage>
        <taxon>Eukaryota</taxon>
        <taxon>Sar</taxon>
        <taxon>Stramenopiles</taxon>
        <taxon>Oomycota</taxon>
        <taxon>Saprolegniomycetes</taxon>
        <taxon>Saprolegniales</taxon>
        <taxon>Verrucalvaceae</taxon>
        <taxon>Aphanomyces</taxon>
    </lineage>
</organism>
<dbReference type="AlphaFoldDB" id="A0A397BAP5"/>
<dbReference type="GO" id="GO:0007052">
    <property type="term" value="P:mitotic spindle organization"/>
    <property type="evidence" value="ECO:0007669"/>
    <property type="project" value="TreeGrafter"/>
</dbReference>
<evidence type="ECO:0000259" key="2">
    <source>
        <dbReference type="PROSITE" id="PS50067"/>
    </source>
</evidence>
<accession>A0A397BAP5</accession>
<evidence type="ECO:0000256" key="1">
    <source>
        <dbReference type="PROSITE-ProRule" id="PRU00283"/>
    </source>
</evidence>
<keyword evidence="1" id="KW-0547">Nucleotide-binding</keyword>
<dbReference type="PANTHER" id="PTHR47969:SF29">
    <property type="entry name" value="KINESIN-LIKE PROTEIN"/>
    <property type="match status" value="1"/>
</dbReference>
<evidence type="ECO:0000313" key="3">
    <source>
        <dbReference type="EMBL" id="RHY17346.1"/>
    </source>
</evidence>
<dbReference type="InterPro" id="IPR036961">
    <property type="entry name" value="Kinesin_motor_dom_sf"/>
</dbReference>
<dbReference type="SUPFAM" id="SSF52540">
    <property type="entry name" value="P-loop containing nucleoside triphosphate hydrolases"/>
    <property type="match status" value="1"/>
</dbReference>
<dbReference type="Gene3D" id="3.30.420.10">
    <property type="entry name" value="Ribonuclease H-like superfamily/Ribonuclease H"/>
    <property type="match status" value="1"/>
</dbReference>
<dbReference type="GO" id="GO:0005524">
    <property type="term" value="F:ATP binding"/>
    <property type="evidence" value="ECO:0007669"/>
    <property type="project" value="UniProtKB-UniRule"/>
</dbReference>
<dbReference type="VEuPathDB" id="FungiDB:H257_01833"/>
<dbReference type="PRINTS" id="PR00380">
    <property type="entry name" value="KINESINHEAVY"/>
</dbReference>
<dbReference type="InterPro" id="IPR036397">
    <property type="entry name" value="RNaseH_sf"/>
</dbReference>
<comment type="caution">
    <text evidence="3">The sequence shown here is derived from an EMBL/GenBank/DDBJ whole genome shotgun (WGS) entry which is preliminary data.</text>
</comment>
<dbReference type="GO" id="GO:0007018">
    <property type="term" value="P:microtubule-based movement"/>
    <property type="evidence" value="ECO:0007669"/>
    <property type="project" value="InterPro"/>
</dbReference>
<dbReference type="EMBL" id="QUTA01005067">
    <property type="protein sequence ID" value="RHY17346.1"/>
    <property type="molecule type" value="Genomic_DNA"/>
</dbReference>
<dbReference type="Gene3D" id="3.40.850.10">
    <property type="entry name" value="Kinesin motor domain"/>
    <property type="match status" value="1"/>
</dbReference>
<dbReference type="Proteomes" id="UP000266239">
    <property type="component" value="Unassembled WGS sequence"/>
</dbReference>
<name>A0A397BAP5_APHAT</name>
<dbReference type="Pfam" id="PF00225">
    <property type="entry name" value="Kinesin"/>
    <property type="match status" value="2"/>
</dbReference>
<sequence>MGFAYQKGQTRFYLAESTHNVAFRTTYLRKKLANRSDAGAPLLPEVYLDESFCNLNHSPGKTWVDETKKRLTKSGKGPRMCIVGAGIVRTASRGLVVGEWVDGSLVMWPSQQRPKRKRKGQVDSVDDGDDYHGNFNSDMFERWFVSQAGFEPTSKDPKATLMAWLAARAVSYDAKITKAELLDLCRQHRETPSYATQVLATECGHTLLFTPPYHPELQPIEVVWGVVKNRIGVRPSKDMGELRTRLELEFSSIESSHWLGAYRKAQSFEDMYFSTAEDALLGDEASDADSDLLRESMHHETHHHRSDSCPHVVGGSYFLPPPTEVVTSVRTVVRIRPLPTARSTSSNKRPWLRCRHTLGDKAVEVVGAKPTDNKLYMADHVLSEDATQEDVFTTVGAPAVDALVAGYNGSVIAYGQVGSGKTYTMHVECVVSFVEIHNEKIWDLLDVRAVDPKNIREDTRLNQVFVQDLVQVPVSSAADAIDWLEKGMKARKVTAPTARSAASSRGHGVFSIKLRQQLSDSSCRKTVLHCVDLAGSDKNLALYPSTAAKDLKEASHINKSLSCLVGVLSALVDVSSGVKRHVPYRDSKLTFLLREALGGNAKTTFVATVSSEDKWMADTLSTLQLVDRTTHVTSRVKVNDSDGVERMVQSLQREVATLKHSLAHERHRPDDVVVIPFVSPEDHTFKAVDEAGSAKERSASMPAQTLHEEKEALDPTNQVKRAVQVCSAPTHSDAEVNTDPEITSYMPSSSWERLPSMEASVVLFVVGSAGMDIRRRGSMHKSEFNTSTASVVNRS</sequence>
<dbReference type="InterPro" id="IPR001752">
    <property type="entry name" value="Kinesin_motor_dom"/>
</dbReference>
<dbReference type="PROSITE" id="PS50067">
    <property type="entry name" value="KINESIN_MOTOR_2"/>
    <property type="match status" value="1"/>
</dbReference>
<dbReference type="InterPro" id="IPR027417">
    <property type="entry name" value="P-loop_NTPase"/>
</dbReference>
<keyword evidence="1" id="KW-0505">Motor protein</keyword>